<name>A0A645IVZ5_9ZZZZ</name>
<evidence type="ECO:0000256" key="4">
    <source>
        <dbReference type="ARBA" id="ARBA00022475"/>
    </source>
</evidence>
<dbReference type="InterPro" id="IPR027417">
    <property type="entry name" value="P-loop_NTPase"/>
</dbReference>
<evidence type="ECO:0000256" key="3">
    <source>
        <dbReference type="ARBA" id="ARBA00022448"/>
    </source>
</evidence>
<keyword evidence="6" id="KW-0067">ATP-binding</keyword>
<dbReference type="EC" id="3.6.3.-" evidence="6"/>
<keyword evidence="4" id="KW-1003">Cell membrane</keyword>
<sequence>MDEVLAVIRALASTHTMSMLIGTHEMRFAREGSDRILYMEGGYIVEQGTPAEIFNSGNPRVQKFVGKMA</sequence>
<dbReference type="GO" id="GO:0005524">
    <property type="term" value="F:ATP binding"/>
    <property type="evidence" value="ECO:0007669"/>
    <property type="project" value="UniProtKB-KW"/>
</dbReference>
<dbReference type="PANTHER" id="PTHR43166">
    <property type="entry name" value="AMINO ACID IMPORT ATP-BINDING PROTEIN"/>
    <property type="match status" value="1"/>
</dbReference>
<dbReference type="GO" id="GO:0005886">
    <property type="term" value="C:plasma membrane"/>
    <property type="evidence" value="ECO:0007669"/>
    <property type="project" value="UniProtKB-SubCell"/>
</dbReference>
<keyword evidence="6" id="KW-0378">Hydrolase</keyword>
<comment type="subcellular location">
    <subcellularLocation>
        <location evidence="1">Cell membrane</location>
        <topology evidence="1">Peripheral membrane protein</topology>
    </subcellularLocation>
</comment>
<gene>
    <name evidence="6" type="primary">yxeO_8</name>
    <name evidence="6" type="ORF">SDC9_203038</name>
</gene>
<dbReference type="EMBL" id="VSSQ01124490">
    <property type="protein sequence ID" value="MPN55356.1"/>
    <property type="molecule type" value="Genomic_DNA"/>
</dbReference>
<organism evidence="6">
    <name type="scientific">bioreactor metagenome</name>
    <dbReference type="NCBI Taxonomy" id="1076179"/>
    <lineage>
        <taxon>unclassified sequences</taxon>
        <taxon>metagenomes</taxon>
        <taxon>ecological metagenomes</taxon>
    </lineage>
</organism>
<dbReference type="GO" id="GO:0016787">
    <property type="term" value="F:hydrolase activity"/>
    <property type="evidence" value="ECO:0007669"/>
    <property type="project" value="UniProtKB-KW"/>
</dbReference>
<evidence type="ECO:0000256" key="2">
    <source>
        <dbReference type="ARBA" id="ARBA00005417"/>
    </source>
</evidence>
<reference evidence="6" key="1">
    <citation type="submission" date="2019-08" db="EMBL/GenBank/DDBJ databases">
        <authorList>
            <person name="Kucharzyk K."/>
            <person name="Murdoch R.W."/>
            <person name="Higgins S."/>
            <person name="Loffler F."/>
        </authorList>
    </citation>
    <scope>NUCLEOTIDE SEQUENCE</scope>
</reference>
<dbReference type="SUPFAM" id="SSF52540">
    <property type="entry name" value="P-loop containing nucleoside triphosphate hydrolases"/>
    <property type="match status" value="1"/>
</dbReference>
<accession>A0A645IVZ5</accession>
<comment type="similarity">
    <text evidence="2">Belongs to the ABC transporter superfamily.</text>
</comment>
<comment type="caution">
    <text evidence="6">The sequence shown here is derived from an EMBL/GenBank/DDBJ whole genome shotgun (WGS) entry which is preliminary data.</text>
</comment>
<dbReference type="Gene3D" id="3.40.50.300">
    <property type="entry name" value="P-loop containing nucleotide triphosphate hydrolases"/>
    <property type="match status" value="1"/>
</dbReference>
<dbReference type="PANTHER" id="PTHR43166:SF9">
    <property type="entry name" value="GLUTAMATE_ASPARTATE IMPORT ATP-BINDING PROTEIN GLTL"/>
    <property type="match status" value="1"/>
</dbReference>
<dbReference type="AlphaFoldDB" id="A0A645IVZ5"/>
<evidence type="ECO:0000256" key="1">
    <source>
        <dbReference type="ARBA" id="ARBA00004202"/>
    </source>
</evidence>
<keyword evidence="6" id="KW-0547">Nucleotide-binding</keyword>
<keyword evidence="3" id="KW-0813">Transport</keyword>
<dbReference type="InterPro" id="IPR050086">
    <property type="entry name" value="MetN_ABC_transporter-like"/>
</dbReference>
<evidence type="ECO:0000256" key="5">
    <source>
        <dbReference type="ARBA" id="ARBA00023136"/>
    </source>
</evidence>
<keyword evidence="5" id="KW-0472">Membrane</keyword>
<proteinExistence type="inferred from homology"/>
<evidence type="ECO:0000313" key="6">
    <source>
        <dbReference type="EMBL" id="MPN55356.1"/>
    </source>
</evidence>
<protein>
    <submittedName>
        <fullName evidence="6">Putative amino-acid import ATP-binding protein YxeO</fullName>
        <ecNumber evidence="6">3.6.3.-</ecNumber>
    </submittedName>
</protein>